<evidence type="ECO:0000256" key="1">
    <source>
        <dbReference type="ARBA" id="ARBA00004651"/>
    </source>
</evidence>
<keyword evidence="3 6" id="KW-0812">Transmembrane</keyword>
<keyword evidence="2" id="KW-1003">Cell membrane</keyword>
<evidence type="ECO:0000256" key="2">
    <source>
        <dbReference type="ARBA" id="ARBA00022475"/>
    </source>
</evidence>
<accession>A0AAW7Y4F1</accession>
<dbReference type="Pfam" id="PF00482">
    <property type="entry name" value="T2SSF"/>
    <property type="match status" value="1"/>
</dbReference>
<dbReference type="RefSeq" id="WP_303499408.1">
    <property type="nucleotide sequence ID" value="NZ_JAUOPU010000008.1"/>
</dbReference>
<dbReference type="EMBL" id="JAUOPU010000008">
    <property type="protein sequence ID" value="MDO6542900.1"/>
    <property type="molecule type" value="Genomic_DNA"/>
</dbReference>
<dbReference type="InterPro" id="IPR018076">
    <property type="entry name" value="T2SS_GspF_dom"/>
</dbReference>
<evidence type="ECO:0000313" key="9">
    <source>
        <dbReference type="Proteomes" id="UP001170624"/>
    </source>
</evidence>
<keyword evidence="5 6" id="KW-0472">Membrane</keyword>
<evidence type="ECO:0000256" key="3">
    <source>
        <dbReference type="ARBA" id="ARBA00022692"/>
    </source>
</evidence>
<feature type="transmembrane region" description="Helical" evidence="6">
    <location>
        <begin position="6"/>
        <end position="22"/>
    </location>
</feature>
<evidence type="ECO:0000256" key="4">
    <source>
        <dbReference type="ARBA" id="ARBA00022989"/>
    </source>
</evidence>
<evidence type="ECO:0000313" key="8">
    <source>
        <dbReference type="EMBL" id="MDO6542900.1"/>
    </source>
</evidence>
<comment type="caution">
    <text evidence="8">The sequence shown here is derived from an EMBL/GenBank/DDBJ whole genome shotgun (WGS) entry which is preliminary data.</text>
</comment>
<dbReference type="AlphaFoldDB" id="A0AAW7Y4F1"/>
<feature type="transmembrane region" description="Helical" evidence="6">
    <location>
        <begin position="281"/>
        <end position="300"/>
    </location>
</feature>
<feature type="transmembrane region" description="Helical" evidence="6">
    <location>
        <begin position="78"/>
        <end position="97"/>
    </location>
</feature>
<dbReference type="Proteomes" id="UP001170624">
    <property type="component" value="Unassembled WGS sequence"/>
</dbReference>
<proteinExistence type="predicted"/>
<dbReference type="GO" id="GO:0005886">
    <property type="term" value="C:plasma membrane"/>
    <property type="evidence" value="ECO:0007669"/>
    <property type="project" value="UniProtKB-SubCell"/>
</dbReference>
<evidence type="ECO:0000259" key="7">
    <source>
        <dbReference type="Pfam" id="PF00482"/>
    </source>
</evidence>
<evidence type="ECO:0000256" key="6">
    <source>
        <dbReference type="SAM" id="Phobius"/>
    </source>
</evidence>
<gene>
    <name evidence="8" type="ORF">Q4568_10165</name>
</gene>
<name>A0AAW7Y4F1_9GAMM</name>
<evidence type="ECO:0000256" key="5">
    <source>
        <dbReference type="ARBA" id="ARBA00023136"/>
    </source>
</evidence>
<comment type="subcellular location">
    <subcellularLocation>
        <location evidence="1">Cell membrane</location>
        <topology evidence="1">Multi-pass membrane protein</topology>
    </subcellularLocation>
</comment>
<organism evidence="8 9">
    <name type="scientific">Photobacterium sanguinicancri</name>
    <dbReference type="NCBI Taxonomy" id="875932"/>
    <lineage>
        <taxon>Bacteria</taxon>
        <taxon>Pseudomonadati</taxon>
        <taxon>Pseudomonadota</taxon>
        <taxon>Gammaproteobacteria</taxon>
        <taxon>Vibrionales</taxon>
        <taxon>Vibrionaceae</taxon>
        <taxon>Photobacterium</taxon>
    </lineage>
</organism>
<feature type="transmembrane region" description="Helical" evidence="6">
    <location>
        <begin position="103"/>
        <end position="121"/>
    </location>
</feature>
<dbReference type="PANTHER" id="PTHR35007">
    <property type="entry name" value="INTEGRAL MEMBRANE PROTEIN-RELATED"/>
    <property type="match status" value="1"/>
</dbReference>
<protein>
    <submittedName>
        <fullName evidence="8">Type II secretion system F family protein</fullName>
    </submittedName>
</protein>
<feature type="domain" description="Type II secretion system protein GspF" evidence="7">
    <location>
        <begin position="137"/>
        <end position="261"/>
    </location>
</feature>
<dbReference type="PANTHER" id="PTHR35007:SF2">
    <property type="entry name" value="PILUS ASSEMBLE PROTEIN"/>
    <property type="match status" value="1"/>
</dbReference>
<feature type="transmembrane region" description="Helical" evidence="6">
    <location>
        <begin position="245"/>
        <end position="261"/>
    </location>
</feature>
<keyword evidence="4 6" id="KW-1133">Transmembrane helix</keyword>
<sequence length="304" mass="34725">MILYFIALLFALIIVLLLLEKSKKEKIDNFVEFDGDFEGVKGVKSVIDSNKFDITLAFKIKYFISTIKADLSPEPLKLLWFFLIGSVVSIIAVNEFILQQDIVYCLIIGEPLLFIIFMIKIRELRHKRFQNDFPDALNILSGALSAGQSIVHAFDYVGKQLDNEVGREFMFMGERLLIGEDPDDVLLRSSTKFPYIEYFFFAATIRLNLSRGGQLKDIITKINRIMFESRALDKKKFALTSEARGSAKIIACLPVIFLIILKLTSPENFNFVMYEDGGKPIFYYVLISELIGFFCISLILRGVD</sequence>
<reference evidence="8" key="1">
    <citation type="submission" date="2023-07" db="EMBL/GenBank/DDBJ databases">
        <title>Genome content predicts the carbon catabolic preferences of heterotrophic bacteria.</title>
        <authorList>
            <person name="Gralka M."/>
        </authorList>
    </citation>
    <scope>NUCLEOTIDE SEQUENCE</scope>
    <source>
        <strain evidence="8">G2M05</strain>
    </source>
</reference>